<proteinExistence type="predicted"/>
<dbReference type="EMBL" id="CP061800">
    <property type="protein sequence ID" value="QTA87786.1"/>
    <property type="molecule type" value="Genomic_DNA"/>
</dbReference>
<organism evidence="1 2">
    <name type="scientific">Desulfonema magnum</name>
    <dbReference type="NCBI Taxonomy" id="45655"/>
    <lineage>
        <taxon>Bacteria</taxon>
        <taxon>Pseudomonadati</taxon>
        <taxon>Thermodesulfobacteriota</taxon>
        <taxon>Desulfobacteria</taxon>
        <taxon>Desulfobacterales</taxon>
        <taxon>Desulfococcaceae</taxon>
        <taxon>Desulfonema</taxon>
    </lineage>
</organism>
<protein>
    <submittedName>
        <fullName evidence="1">Uncharacterized protein</fullName>
    </submittedName>
</protein>
<accession>A0A975BLR8</accession>
<gene>
    <name evidence="1" type="ORF">dnm_038230</name>
</gene>
<evidence type="ECO:0000313" key="1">
    <source>
        <dbReference type="EMBL" id="QTA87786.1"/>
    </source>
</evidence>
<reference evidence="1" key="1">
    <citation type="journal article" date="2021" name="Microb. Physiol.">
        <title>Proteogenomic Insights into the Physiology of Marine, Sulfate-Reducing, Filamentous Desulfonema limicola and Desulfonema magnum.</title>
        <authorList>
            <person name="Schnaars V."/>
            <person name="Wohlbrand L."/>
            <person name="Scheve S."/>
            <person name="Hinrichs C."/>
            <person name="Reinhardt R."/>
            <person name="Rabus R."/>
        </authorList>
    </citation>
    <scope>NUCLEOTIDE SEQUENCE</scope>
    <source>
        <strain evidence="1">4be13</strain>
    </source>
</reference>
<dbReference type="AlphaFoldDB" id="A0A975BLR8"/>
<keyword evidence="2" id="KW-1185">Reference proteome</keyword>
<evidence type="ECO:0000313" key="2">
    <source>
        <dbReference type="Proteomes" id="UP000663722"/>
    </source>
</evidence>
<sequence>MSPRYFFLLSHKIPSFLKVQYFKTVFEKSRRYRTFAA</sequence>
<dbReference type="KEGG" id="dmm:dnm_038230"/>
<name>A0A975BLR8_9BACT</name>
<dbReference type="Proteomes" id="UP000663722">
    <property type="component" value="Chromosome"/>
</dbReference>